<dbReference type="EMBL" id="KB745306">
    <property type="protein sequence ID" value="EOA93882.1"/>
    <property type="molecule type" value="Genomic_DNA"/>
</dbReference>
<name>R0L0Z4_ANAPL</name>
<gene>
    <name evidence="1" type="ORF">Anapl_14933</name>
</gene>
<evidence type="ECO:0000313" key="1">
    <source>
        <dbReference type="EMBL" id="EOA93882.1"/>
    </source>
</evidence>
<feature type="non-terminal residue" evidence="1">
    <location>
        <position position="84"/>
    </location>
</feature>
<proteinExistence type="predicted"/>
<dbReference type="AlphaFoldDB" id="R0L0Z4"/>
<evidence type="ECO:0000313" key="2">
    <source>
        <dbReference type="Proteomes" id="UP000296049"/>
    </source>
</evidence>
<feature type="non-terminal residue" evidence="1">
    <location>
        <position position="1"/>
    </location>
</feature>
<dbReference type="HOGENOM" id="CLU_2533157_0_0_1"/>
<protein>
    <submittedName>
        <fullName evidence="1">Uncharacterized protein</fullName>
    </submittedName>
</protein>
<keyword evidence="2" id="KW-1185">Reference proteome</keyword>
<dbReference type="Proteomes" id="UP000296049">
    <property type="component" value="Unassembled WGS sequence"/>
</dbReference>
<reference evidence="2" key="1">
    <citation type="journal article" date="2013" name="Nat. Genet.">
        <title>The duck genome and transcriptome provide insight into an avian influenza virus reservoir species.</title>
        <authorList>
            <person name="Huang Y."/>
            <person name="Li Y."/>
            <person name="Burt D.W."/>
            <person name="Chen H."/>
            <person name="Zhang Y."/>
            <person name="Qian W."/>
            <person name="Kim H."/>
            <person name="Gan S."/>
            <person name="Zhao Y."/>
            <person name="Li J."/>
            <person name="Yi K."/>
            <person name="Feng H."/>
            <person name="Zhu P."/>
            <person name="Li B."/>
            <person name="Liu Q."/>
            <person name="Fairley S."/>
            <person name="Magor K.E."/>
            <person name="Du Z."/>
            <person name="Hu X."/>
            <person name="Goodman L."/>
            <person name="Tafer H."/>
            <person name="Vignal A."/>
            <person name="Lee T."/>
            <person name="Kim K.W."/>
            <person name="Sheng Z."/>
            <person name="An Y."/>
            <person name="Searle S."/>
            <person name="Herrero J."/>
            <person name="Groenen M.A."/>
            <person name="Crooijmans R.P."/>
            <person name="Faraut T."/>
            <person name="Cai Q."/>
            <person name="Webster R.G."/>
            <person name="Aldridge J.R."/>
            <person name="Warren W.C."/>
            <person name="Bartschat S."/>
            <person name="Kehr S."/>
            <person name="Marz M."/>
            <person name="Stadler P.F."/>
            <person name="Smith J."/>
            <person name="Kraus R.H."/>
            <person name="Zhao Y."/>
            <person name="Ren L."/>
            <person name="Fei J."/>
            <person name="Morisson M."/>
            <person name="Kaiser P."/>
            <person name="Griffin D.K."/>
            <person name="Rao M."/>
            <person name="Pitel F."/>
            <person name="Wang J."/>
            <person name="Li N."/>
        </authorList>
    </citation>
    <scope>NUCLEOTIDE SEQUENCE [LARGE SCALE GENOMIC DNA]</scope>
</reference>
<organism evidence="1 2">
    <name type="scientific">Anas platyrhynchos</name>
    <name type="common">Mallard</name>
    <name type="synonym">Anas boschas</name>
    <dbReference type="NCBI Taxonomy" id="8839"/>
    <lineage>
        <taxon>Eukaryota</taxon>
        <taxon>Metazoa</taxon>
        <taxon>Chordata</taxon>
        <taxon>Craniata</taxon>
        <taxon>Vertebrata</taxon>
        <taxon>Euteleostomi</taxon>
        <taxon>Archelosauria</taxon>
        <taxon>Archosauria</taxon>
        <taxon>Dinosauria</taxon>
        <taxon>Saurischia</taxon>
        <taxon>Theropoda</taxon>
        <taxon>Coelurosauria</taxon>
        <taxon>Aves</taxon>
        <taxon>Neognathae</taxon>
        <taxon>Galloanserae</taxon>
        <taxon>Anseriformes</taxon>
        <taxon>Anatidae</taxon>
        <taxon>Anatinae</taxon>
        <taxon>Anas</taxon>
    </lineage>
</organism>
<accession>R0L0Z4</accession>
<sequence length="84" mass="9165">LAAHHTVLVNVKSSTRYPVLKEYCFSSLITQPTAMYDHYPQSTDESDQKVICPCSHGDALVDKRAKPSCSLTSALSVCSISFAD</sequence>